<dbReference type="GO" id="GO:0047617">
    <property type="term" value="F:fatty acyl-CoA hydrolase activity"/>
    <property type="evidence" value="ECO:0007669"/>
    <property type="project" value="TreeGrafter"/>
</dbReference>
<keyword evidence="4" id="KW-1185">Reference proteome</keyword>
<protein>
    <submittedName>
        <fullName evidence="3">Acyl-CoA thioesterase</fullName>
    </submittedName>
</protein>
<dbReference type="SUPFAM" id="SSF54637">
    <property type="entry name" value="Thioesterase/thiol ester dehydrase-isomerase"/>
    <property type="match status" value="1"/>
</dbReference>
<evidence type="ECO:0000313" key="4">
    <source>
        <dbReference type="Proteomes" id="UP000481252"/>
    </source>
</evidence>
<comment type="caution">
    <text evidence="3">The sequence shown here is derived from an EMBL/GenBank/DDBJ whole genome shotgun (WGS) entry which is preliminary data.</text>
</comment>
<comment type="similarity">
    <text evidence="1">Belongs to the 4-hydroxybenzoyl-CoA thioesterase family.</text>
</comment>
<dbReference type="AlphaFoldDB" id="A0A7C9V9L8"/>
<dbReference type="PANTHER" id="PTHR31793:SF27">
    <property type="entry name" value="NOVEL THIOESTERASE SUPERFAMILY DOMAIN AND SAPOSIN A-TYPE DOMAIN CONTAINING PROTEIN (0610012H03RIK)"/>
    <property type="match status" value="1"/>
</dbReference>
<accession>A0A7C9V9L8</accession>
<dbReference type="InterPro" id="IPR029069">
    <property type="entry name" value="HotDog_dom_sf"/>
</dbReference>
<reference evidence="3 4" key="1">
    <citation type="submission" date="2020-02" db="EMBL/GenBank/DDBJ databases">
        <title>Genome sequence of the type strain CGMCC 1.15528 of Mesorhizobium zhangyense.</title>
        <authorList>
            <person name="Gao J."/>
            <person name="Sun J."/>
        </authorList>
    </citation>
    <scope>NUCLEOTIDE SEQUENCE [LARGE SCALE GENOMIC DNA]</scope>
    <source>
        <strain evidence="3 4">CGMCC 1.15528</strain>
    </source>
</reference>
<dbReference type="RefSeq" id="WP_165113926.1">
    <property type="nucleotide sequence ID" value="NZ_JAAKZG010000001.1"/>
</dbReference>
<keyword evidence="2" id="KW-0378">Hydrolase</keyword>
<sequence>MSERASPSQRASYKAFRTIGTRWMDNDIYGHMNNVVHYSLFDTAVNGWLIDAGVLDIHAGDQIGLVVETGCRYFSELAFPDTVTAGIRVARLGSSSVRYDVGLFRNDETHAAAEGFFVHVYVDRQTRRPKPLNDRLRDALAAIFVEG</sequence>
<name>A0A7C9V9L8_9HYPH</name>
<dbReference type="InterPro" id="IPR050563">
    <property type="entry name" value="4-hydroxybenzoyl-CoA_TE"/>
</dbReference>
<dbReference type="CDD" id="cd00586">
    <property type="entry name" value="4HBT"/>
    <property type="match status" value="1"/>
</dbReference>
<dbReference type="EMBL" id="JAAKZG010000001">
    <property type="protein sequence ID" value="NGN39950.1"/>
    <property type="molecule type" value="Genomic_DNA"/>
</dbReference>
<dbReference type="Proteomes" id="UP000481252">
    <property type="component" value="Unassembled WGS sequence"/>
</dbReference>
<gene>
    <name evidence="3" type="ORF">G6N74_02625</name>
</gene>
<organism evidence="3 4">
    <name type="scientific">Mesorhizobium zhangyense</name>
    <dbReference type="NCBI Taxonomy" id="1776730"/>
    <lineage>
        <taxon>Bacteria</taxon>
        <taxon>Pseudomonadati</taxon>
        <taxon>Pseudomonadota</taxon>
        <taxon>Alphaproteobacteria</taxon>
        <taxon>Hyphomicrobiales</taxon>
        <taxon>Phyllobacteriaceae</taxon>
        <taxon>Mesorhizobium</taxon>
    </lineage>
</organism>
<evidence type="ECO:0000256" key="2">
    <source>
        <dbReference type="ARBA" id="ARBA00022801"/>
    </source>
</evidence>
<dbReference type="Pfam" id="PF13279">
    <property type="entry name" value="4HBT_2"/>
    <property type="match status" value="1"/>
</dbReference>
<dbReference type="PANTHER" id="PTHR31793">
    <property type="entry name" value="4-HYDROXYBENZOYL-COA THIOESTERASE FAMILY MEMBER"/>
    <property type="match status" value="1"/>
</dbReference>
<evidence type="ECO:0000256" key="1">
    <source>
        <dbReference type="ARBA" id="ARBA00005953"/>
    </source>
</evidence>
<proteinExistence type="inferred from homology"/>
<evidence type="ECO:0000313" key="3">
    <source>
        <dbReference type="EMBL" id="NGN39950.1"/>
    </source>
</evidence>
<dbReference type="Gene3D" id="3.10.129.10">
    <property type="entry name" value="Hotdog Thioesterase"/>
    <property type="match status" value="1"/>
</dbReference>